<name>A0A918T7C9_9ACTN</name>
<accession>A0A918T7C9</accession>
<reference evidence="1" key="1">
    <citation type="journal article" date="2014" name="Int. J. Syst. Evol. Microbiol.">
        <title>Complete genome sequence of Corynebacterium casei LMG S-19264T (=DSM 44701T), isolated from a smear-ripened cheese.</title>
        <authorList>
            <consortium name="US DOE Joint Genome Institute (JGI-PGF)"/>
            <person name="Walter F."/>
            <person name="Albersmeier A."/>
            <person name="Kalinowski J."/>
            <person name="Ruckert C."/>
        </authorList>
    </citation>
    <scope>NUCLEOTIDE SEQUENCE</scope>
    <source>
        <strain evidence="1">JCM 4518</strain>
    </source>
</reference>
<sequence length="76" mass="8614">MPEPVLSDECTVRSWISPVRRFTVSILVTRRAARTGYLRRDSIRVCGEGWGAPLMRHLIQEEIAESAEAKLLSESE</sequence>
<dbReference type="Proteomes" id="UP000644020">
    <property type="component" value="Unassembled WGS sequence"/>
</dbReference>
<keyword evidence="2" id="KW-1185">Reference proteome</keyword>
<dbReference type="EMBL" id="BMUL01000016">
    <property type="protein sequence ID" value="GHB01769.1"/>
    <property type="molecule type" value="Genomic_DNA"/>
</dbReference>
<comment type="caution">
    <text evidence="1">The sequence shown here is derived from an EMBL/GenBank/DDBJ whole genome shotgun (WGS) entry which is preliminary data.</text>
</comment>
<evidence type="ECO:0000313" key="2">
    <source>
        <dbReference type="Proteomes" id="UP000644020"/>
    </source>
</evidence>
<gene>
    <name evidence="1" type="ORF">GCM10010305_51290</name>
</gene>
<organism evidence="1 2">
    <name type="scientific">Streptomyces termitum</name>
    <dbReference type="NCBI Taxonomy" id="67368"/>
    <lineage>
        <taxon>Bacteria</taxon>
        <taxon>Bacillati</taxon>
        <taxon>Actinomycetota</taxon>
        <taxon>Actinomycetes</taxon>
        <taxon>Kitasatosporales</taxon>
        <taxon>Streptomycetaceae</taxon>
        <taxon>Streptomyces</taxon>
    </lineage>
</organism>
<proteinExistence type="predicted"/>
<reference evidence="1" key="2">
    <citation type="submission" date="2020-09" db="EMBL/GenBank/DDBJ databases">
        <authorList>
            <person name="Sun Q."/>
            <person name="Ohkuma M."/>
        </authorList>
    </citation>
    <scope>NUCLEOTIDE SEQUENCE</scope>
    <source>
        <strain evidence="1">JCM 4518</strain>
    </source>
</reference>
<protein>
    <submittedName>
        <fullName evidence="1">Uncharacterized protein</fullName>
    </submittedName>
</protein>
<dbReference type="AlphaFoldDB" id="A0A918T7C9"/>
<evidence type="ECO:0000313" key="1">
    <source>
        <dbReference type="EMBL" id="GHB01769.1"/>
    </source>
</evidence>